<dbReference type="PROSITE" id="PS00758">
    <property type="entry name" value="ARGE_DAPE_CPG2_1"/>
    <property type="match status" value="1"/>
</dbReference>
<comment type="similarity">
    <text evidence="3">Belongs to the peptidase M20A family.</text>
</comment>
<dbReference type="Gene3D" id="3.40.630.10">
    <property type="entry name" value="Zn peptidases"/>
    <property type="match status" value="1"/>
</dbReference>
<dbReference type="InterPro" id="IPR011650">
    <property type="entry name" value="Peptidase_M20_dimer"/>
</dbReference>
<evidence type="ECO:0000256" key="8">
    <source>
        <dbReference type="ARBA" id="ARBA00022833"/>
    </source>
</evidence>
<dbReference type="Pfam" id="PF01546">
    <property type="entry name" value="Peptidase_M20"/>
    <property type="match status" value="1"/>
</dbReference>
<evidence type="ECO:0000256" key="9">
    <source>
        <dbReference type="ARBA" id="ARBA00029656"/>
    </source>
</evidence>
<dbReference type="InterPro" id="IPR052083">
    <property type="entry name" value="Aminoacylase-1_M20A"/>
</dbReference>
<keyword evidence="7" id="KW-0378">Hydrolase</keyword>
<dbReference type="Gene3D" id="1.10.150.900">
    <property type="match status" value="1"/>
</dbReference>
<dbReference type="EC" id="3.5.1.14" evidence="4"/>
<dbReference type="PROSITE" id="PS00759">
    <property type="entry name" value="ARGE_DAPE_CPG2_2"/>
    <property type="match status" value="1"/>
</dbReference>
<name>A0ABP0GAX9_CLALP</name>
<comment type="subcellular location">
    <subcellularLocation>
        <location evidence="2">Cytoplasm</location>
    </subcellularLocation>
</comment>
<dbReference type="SUPFAM" id="SSF53187">
    <property type="entry name" value="Zn-dependent exopeptidases"/>
    <property type="match status" value="1"/>
</dbReference>
<evidence type="ECO:0000313" key="12">
    <source>
        <dbReference type="Proteomes" id="UP001642483"/>
    </source>
</evidence>
<dbReference type="SUPFAM" id="SSF55031">
    <property type="entry name" value="Bacterial exopeptidase dimerisation domain"/>
    <property type="match status" value="1"/>
</dbReference>
<evidence type="ECO:0000256" key="6">
    <source>
        <dbReference type="ARBA" id="ARBA00022723"/>
    </source>
</evidence>
<accession>A0ABP0GAX9</accession>
<dbReference type="PIRSF" id="PIRSF036696">
    <property type="entry name" value="ACY-1"/>
    <property type="match status" value="1"/>
</dbReference>
<dbReference type="InterPro" id="IPR002933">
    <property type="entry name" value="Peptidase_M20"/>
</dbReference>
<dbReference type="Pfam" id="PF07687">
    <property type="entry name" value="M20_dimer"/>
    <property type="match status" value="1"/>
</dbReference>
<dbReference type="Proteomes" id="UP001642483">
    <property type="component" value="Unassembled WGS sequence"/>
</dbReference>
<reference evidence="11 12" key="1">
    <citation type="submission" date="2024-02" db="EMBL/GenBank/DDBJ databases">
        <authorList>
            <person name="Daric V."/>
            <person name="Darras S."/>
        </authorList>
    </citation>
    <scope>NUCLEOTIDE SEQUENCE [LARGE SCALE GENOMIC DNA]</scope>
</reference>
<evidence type="ECO:0000256" key="5">
    <source>
        <dbReference type="ARBA" id="ARBA00022490"/>
    </source>
</evidence>
<dbReference type="PANTHER" id="PTHR45892:SF1">
    <property type="entry name" value="AMINOACYLASE-1"/>
    <property type="match status" value="1"/>
</dbReference>
<dbReference type="EMBL" id="CAWYQH010000108">
    <property type="protein sequence ID" value="CAK8688959.1"/>
    <property type="molecule type" value="Genomic_DNA"/>
</dbReference>
<dbReference type="InterPro" id="IPR010159">
    <property type="entry name" value="N-acyl_aa_amidohydrolase"/>
</dbReference>
<comment type="cofactor">
    <cofactor evidence="1">
        <name>Zn(2+)</name>
        <dbReference type="ChEBI" id="CHEBI:29105"/>
    </cofactor>
</comment>
<keyword evidence="5" id="KW-0963">Cytoplasm</keyword>
<protein>
    <recommendedName>
        <fullName evidence="4">N-acyl-aliphatic-L-amino acid amidohydrolase</fullName>
        <ecNumber evidence="4">3.5.1.14</ecNumber>
    </recommendedName>
    <alternativeName>
        <fullName evidence="9">N-acyl-L-amino-acid amidohydrolase</fullName>
    </alternativeName>
</protein>
<evidence type="ECO:0000256" key="2">
    <source>
        <dbReference type="ARBA" id="ARBA00004496"/>
    </source>
</evidence>
<keyword evidence="12" id="KW-1185">Reference proteome</keyword>
<dbReference type="PANTHER" id="PTHR45892">
    <property type="entry name" value="AMINOACYLASE-1"/>
    <property type="match status" value="1"/>
</dbReference>
<keyword evidence="6" id="KW-0479">Metal-binding</keyword>
<evidence type="ECO:0000313" key="11">
    <source>
        <dbReference type="EMBL" id="CAK8688959.1"/>
    </source>
</evidence>
<evidence type="ECO:0000256" key="1">
    <source>
        <dbReference type="ARBA" id="ARBA00001947"/>
    </source>
</evidence>
<keyword evidence="8" id="KW-0862">Zinc</keyword>
<dbReference type="NCBIfam" id="TIGR01880">
    <property type="entry name" value="Ac-peptdase-euk"/>
    <property type="match status" value="1"/>
</dbReference>
<feature type="domain" description="Peptidase M20 dimerisation" evidence="10">
    <location>
        <begin position="152"/>
        <end position="261"/>
    </location>
</feature>
<sequence length="364" mass="40765">MTNEAEPLSVTLFREYLRIKTVHPDPDYGKGKDPTLPSILLNSHTDVVPVYEDHWKYDAFAAVKEKNGDIYARGAQDMKCVGIQYLEAIRKLKNDGHCFDRNIHVSFVPDEEIGGSKGMESFVESPEFKELNIGLALDEGLASPDDDYIAFYGERSLWWARVKCEGNPGHGSRFIENTAAEKLRKIINSFLNYRESQKSLINSTCQPLGDVATVNLTKLEGGIAHNIVPAELSATFDIRIPPTVDLQEFEQKLQGWCKDAGDDVSIEFLEKNTDQTVTSTDSTNPWWVAFSSAIKKKKLKVEIFSASTDSLYLRRAGYNAIGFSPICNTPVLLHDHNEFLNEAVFLEGIDTYCSVIKALANMKP</sequence>
<dbReference type="Gene3D" id="3.30.70.360">
    <property type="match status" value="1"/>
</dbReference>
<evidence type="ECO:0000256" key="7">
    <source>
        <dbReference type="ARBA" id="ARBA00022801"/>
    </source>
</evidence>
<gene>
    <name evidence="11" type="ORF">CVLEPA_LOCUS20958</name>
</gene>
<organism evidence="11 12">
    <name type="scientific">Clavelina lepadiformis</name>
    <name type="common">Light-bulb sea squirt</name>
    <name type="synonym">Ascidia lepadiformis</name>
    <dbReference type="NCBI Taxonomy" id="159417"/>
    <lineage>
        <taxon>Eukaryota</taxon>
        <taxon>Metazoa</taxon>
        <taxon>Chordata</taxon>
        <taxon>Tunicata</taxon>
        <taxon>Ascidiacea</taxon>
        <taxon>Aplousobranchia</taxon>
        <taxon>Clavelinidae</taxon>
        <taxon>Clavelina</taxon>
    </lineage>
</organism>
<comment type="caution">
    <text evidence="11">The sequence shown here is derived from an EMBL/GenBank/DDBJ whole genome shotgun (WGS) entry which is preliminary data.</text>
</comment>
<evidence type="ECO:0000256" key="3">
    <source>
        <dbReference type="ARBA" id="ARBA00006247"/>
    </source>
</evidence>
<proteinExistence type="inferred from homology"/>
<dbReference type="InterPro" id="IPR001261">
    <property type="entry name" value="ArgE/DapE_CS"/>
</dbReference>
<evidence type="ECO:0000259" key="10">
    <source>
        <dbReference type="Pfam" id="PF07687"/>
    </source>
</evidence>
<evidence type="ECO:0000256" key="4">
    <source>
        <dbReference type="ARBA" id="ARBA00011913"/>
    </source>
</evidence>
<dbReference type="InterPro" id="IPR036264">
    <property type="entry name" value="Bact_exopeptidase_dim_dom"/>
</dbReference>